<evidence type="ECO:0000313" key="5">
    <source>
        <dbReference type="EMBL" id="AJD45871.1"/>
    </source>
</evidence>
<organism evidence="5 6">
    <name type="scientific">Rhizobium gallicum bv. gallicum R602sp</name>
    <dbReference type="NCBI Taxonomy" id="1041138"/>
    <lineage>
        <taxon>Bacteria</taxon>
        <taxon>Pseudomonadati</taxon>
        <taxon>Pseudomonadota</taxon>
        <taxon>Alphaproteobacteria</taxon>
        <taxon>Hyphomicrobiales</taxon>
        <taxon>Rhizobiaceae</taxon>
        <taxon>Rhizobium/Agrobacterium group</taxon>
        <taxon>Rhizobium</taxon>
    </lineage>
</organism>
<protein>
    <submittedName>
        <fullName evidence="5">GntR family transcriptional regulator protein</fullName>
    </submittedName>
</protein>
<dbReference type="Gene3D" id="1.10.10.10">
    <property type="entry name" value="Winged helix-like DNA-binding domain superfamily/Winged helix DNA-binding domain"/>
    <property type="match status" value="1"/>
</dbReference>
<dbReference type="InterPro" id="IPR011711">
    <property type="entry name" value="GntR_C"/>
</dbReference>
<dbReference type="EMBL" id="CP006880">
    <property type="protein sequence ID" value="AJD45871.1"/>
    <property type="molecule type" value="Genomic_DNA"/>
</dbReference>
<reference evidence="5 6" key="1">
    <citation type="submission" date="2013-11" db="EMBL/GenBank/DDBJ databases">
        <title>Complete genome sequence of Rhizobium gallicum bv. gallicum R602.</title>
        <authorList>
            <person name="Bustos P."/>
            <person name="Santamaria R.I."/>
            <person name="Lozano L."/>
            <person name="Acosta J.L."/>
            <person name="Ormeno-Orrillo E."/>
            <person name="Rogel M.A."/>
            <person name="Romero D."/>
            <person name="Cevallos M.A."/>
            <person name="Martinez-Romero E."/>
            <person name="Gonzalez V."/>
        </authorList>
    </citation>
    <scope>NUCLEOTIDE SEQUENCE [LARGE SCALE GENOMIC DNA]</scope>
    <source>
        <strain evidence="5 6">R602</strain>
        <plasmid evidence="5 6">pRgalR602c</plasmid>
    </source>
</reference>
<keyword evidence="5" id="KW-0614">Plasmid</keyword>
<gene>
    <name evidence="5" type="ORF">RGR602_PC01847</name>
</gene>
<dbReference type="RefSeq" id="WP_052451867.1">
    <property type="nucleotide sequence ID" value="NZ_CP006880.1"/>
</dbReference>
<dbReference type="InterPro" id="IPR000524">
    <property type="entry name" value="Tscrpt_reg_HTH_GntR"/>
</dbReference>
<keyword evidence="6" id="KW-1185">Reference proteome</keyword>
<dbReference type="SUPFAM" id="SSF48008">
    <property type="entry name" value="GntR ligand-binding domain-like"/>
    <property type="match status" value="1"/>
</dbReference>
<dbReference type="InterPro" id="IPR036390">
    <property type="entry name" value="WH_DNA-bd_sf"/>
</dbReference>
<evidence type="ECO:0000256" key="2">
    <source>
        <dbReference type="ARBA" id="ARBA00023125"/>
    </source>
</evidence>
<dbReference type="Pfam" id="PF07729">
    <property type="entry name" value="FCD"/>
    <property type="match status" value="1"/>
</dbReference>
<accession>A0A0B4XFI9</accession>
<dbReference type="SMART" id="SM00895">
    <property type="entry name" value="FCD"/>
    <property type="match status" value="1"/>
</dbReference>
<dbReference type="Pfam" id="PF00392">
    <property type="entry name" value="GntR"/>
    <property type="match status" value="1"/>
</dbReference>
<dbReference type="AlphaFoldDB" id="A0A0B4XFI9"/>
<evidence type="ECO:0000313" key="6">
    <source>
        <dbReference type="Proteomes" id="UP000031368"/>
    </source>
</evidence>
<dbReference type="SUPFAM" id="SSF46785">
    <property type="entry name" value="Winged helix' DNA-binding domain"/>
    <property type="match status" value="1"/>
</dbReference>
<evidence type="ECO:0000256" key="3">
    <source>
        <dbReference type="ARBA" id="ARBA00023163"/>
    </source>
</evidence>
<dbReference type="Gene3D" id="1.20.120.530">
    <property type="entry name" value="GntR ligand-binding domain-like"/>
    <property type="match status" value="1"/>
</dbReference>
<dbReference type="GO" id="GO:0003677">
    <property type="term" value="F:DNA binding"/>
    <property type="evidence" value="ECO:0007669"/>
    <property type="project" value="UniProtKB-KW"/>
</dbReference>
<dbReference type="SMART" id="SM00345">
    <property type="entry name" value="HTH_GNTR"/>
    <property type="match status" value="1"/>
</dbReference>
<dbReference type="PANTHER" id="PTHR43537:SF45">
    <property type="entry name" value="GNTR FAMILY REGULATORY PROTEIN"/>
    <property type="match status" value="1"/>
</dbReference>
<dbReference type="Proteomes" id="UP000031368">
    <property type="component" value="Plasmid pRgalR602c"/>
</dbReference>
<dbReference type="InterPro" id="IPR036388">
    <property type="entry name" value="WH-like_DNA-bd_sf"/>
</dbReference>
<evidence type="ECO:0000256" key="1">
    <source>
        <dbReference type="ARBA" id="ARBA00023015"/>
    </source>
</evidence>
<evidence type="ECO:0000259" key="4">
    <source>
        <dbReference type="PROSITE" id="PS50949"/>
    </source>
</evidence>
<keyword evidence="2" id="KW-0238">DNA-binding</keyword>
<proteinExistence type="predicted"/>
<sequence length="231" mass="26035">MDALNDVSPTIALKRTSTSRQLYDVLRGRIISLDLPPGMHLSRSEIALAYGVSQTPVRDALQMLEGEGLVVVYPQSRTEVTRIDLRQARETQFLRLSLELEVIRSLTENQPEAVIKQSDRLVARQETALNVDHDLERFALLDRQFHQTLFEGAGVADLWVLVQSRSGHIDRLRKLNLMDPGKAGTILCSHREIMDNVRGGDIPRAQEAVRRHLTGTLATVDAIREAHSHFF</sequence>
<dbReference type="HOGENOM" id="CLU_017584_5_2_5"/>
<keyword evidence="1" id="KW-0805">Transcription regulation</keyword>
<dbReference type="PANTHER" id="PTHR43537">
    <property type="entry name" value="TRANSCRIPTIONAL REGULATOR, GNTR FAMILY"/>
    <property type="match status" value="1"/>
</dbReference>
<dbReference type="InterPro" id="IPR008920">
    <property type="entry name" value="TF_FadR/GntR_C"/>
</dbReference>
<dbReference type="KEGG" id="rga:RGR602_PC01847"/>
<name>A0A0B4XFI9_9HYPH</name>
<dbReference type="CDD" id="cd07377">
    <property type="entry name" value="WHTH_GntR"/>
    <property type="match status" value="1"/>
</dbReference>
<dbReference type="GO" id="GO:0003700">
    <property type="term" value="F:DNA-binding transcription factor activity"/>
    <property type="evidence" value="ECO:0007669"/>
    <property type="project" value="InterPro"/>
</dbReference>
<geneLocation type="plasmid" evidence="5 6">
    <name>pRgalR602c</name>
</geneLocation>
<keyword evidence="3" id="KW-0804">Transcription</keyword>
<dbReference type="PROSITE" id="PS50949">
    <property type="entry name" value="HTH_GNTR"/>
    <property type="match status" value="1"/>
</dbReference>
<feature type="domain" description="HTH gntR-type" evidence="4">
    <location>
        <begin position="16"/>
        <end position="83"/>
    </location>
</feature>